<feature type="domain" description="DUF7146" evidence="3">
    <location>
        <begin position="139"/>
        <end position="257"/>
    </location>
</feature>
<evidence type="ECO:0000259" key="2">
    <source>
        <dbReference type="Pfam" id="PF13362"/>
    </source>
</evidence>
<sequence>MAARQTYSIDQIKDMLLAQLAGVVDHYAPPAPGSYTHHGLYFTLNPGRADRSVGSFYIRMTGPRAGNWVDHATGEFGDVLDLVALSCNCDLMGALAEARAWLGLQTASAEDIARRKRAAQAAAERRRKQAAEDRENAARRSRAAQRIFLSAQERLRDTPVARYLRDRRGIDLARLGRQPGAIRFHPACRYYDEDPETGEVIEAEFPAMVAAICDARGNFTGVHRTWLAIDRRDGVWNKAPVRQPKKVLGDYAGAGINIWRGRGPRGGKPASLPQCPPGTRVYLAEGIEDALSVALLLPDERAVAAISLSNLGALKLPENVSEVTLVADRDENEQARAQLLRAAELHQQAGRTVRLWQNPLGGKDLNDALRAVQGQRKEGAA</sequence>
<dbReference type="InterPro" id="IPR055570">
    <property type="entry name" value="DUF7146"/>
</dbReference>
<organism evidence="4 5">
    <name type="scientific">Cribrihabitans marinus</name>
    <dbReference type="NCBI Taxonomy" id="1227549"/>
    <lineage>
        <taxon>Bacteria</taxon>
        <taxon>Pseudomonadati</taxon>
        <taxon>Pseudomonadota</taxon>
        <taxon>Alphaproteobacteria</taxon>
        <taxon>Rhodobacterales</taxon>
        <taxon>Paracoccaceae</taxon>
        <taxon>Cribrihabitans</taxon>
    </lineage>
</organism>
<dbReference type="EMBL" id="FNYD01000008">
    <property type="protein sequence ID" value="SEJ91275.1"/>
    <property type="molecule type" value="Genomic_DNA"/>
</dbReference>
<protein>
    <submittedName>
        <fullName evidence="4">Toprim domain-containing protein</fullName>
    </submittedName>
</protein>
<feature type="region of interest" description="Disordered" evidence="1">
    <location>
        <begin position="118"/>
        <end position="139"/>
    </location>
</feature>
<dbReference type="AlphaFoldDB" id="A0A1H7CZI2"/>
<evidence type="ECO:0000313" key="4">
    <source>
        <dbReference type="EMBL" id="SEJ91275.1"/>
    </source>
</evidence>
<dbReference type="RefSeq" id="WP_092368636.1">
    <property type="nucleotide sequence ID" value="NZ_BMGV01000008.1"/>
</dbReference>
<evidence type="ECO:0000256" key="1">
    <source>
        <dbReference type="SAM" id="MobiDB-lite"/>
    </source>
</evidence>
<dbReference type="Proteomes" id="UP000199379">
    <property type="component" value="Unassembled WGS sequence"/>
</dbReference>
<evidence type="ECO:0000313" key="5">
    <source>
        <dbReference type="Proteomes" id="UP000199379"/>
    </source>
</evidence>
<dbReference type="Pfam" id="PF23639">
    <property type="entry name" value="DUF7146"/>
    <property type="match status" value="1"/>
</dbReference>
<dbReference type="Pfam" id="PF13362">
    <property type="entry name" value="Toprim_3"/>
    <property type="match status" value="1"/>
</dbReference>
<dbReference type="OrthoDB" id="9811157at2"/>
<keyword evidence="5" id="KW-1185">Reference proteome</keyword>
<dbReference type="InterPro" id="IPR006171">
    <property type="entry name" value="TOPRIM_dom"/>
</dbReference>
<proteinExistence type="predicted"/>
<name>A0A1H7CZI2_9RHOB</name>
<dbReference type="CDD" id="cd01029">
    <property type="entry name" value="TOPRIM_primases"/>
    <property type="match status" value="1"/>
</dbReference>
<dbReference type="STRING" id="1227549.SAMN05444007_108233"/>
<gene>
    <name evidence="4" type="ORF">SAMN05444007_108233</name>
</gene>
<dbReference type="InterPro" id="IPR034154">
    <property type="entry name" value="TOPRIM_DnaG/twinkle"/>
</dbReference>
<accession>A0A1H7CZI2</accession>
<dbReference type="Gene3D" id="3.40.1360.10">
    <property type="match status" value="1"/>
</dbReference>
<feature type="compositionally biased region" description="Basic and acidic residues" evidence="1">
    <location>
        <begin position="129"/>
        <end position="138"/>
    </location>
</feature>
<reference evidence="4 5" key="1">
    <citation type="submission" date="2016-10" db="EMBL/GenBank/DDBJ databases">
        <authorList>
            <person name="de Groot N.N."/>
        </authorList>
    </citation>
    <scope>NUCLEOTIDE SEQUENCE [LARGE SCALE GENOMIC DNA]</scope>
    <source>
        <strain evidence="4 5">DSM 29340</strain>
    </source>
</reference>
<feature type="domain" description="Toprim" evidence="2">
    <location>
        <begin position="281"/>
        <end position="371"/>
    </location>
</feature>
<evidence type="ECO:0000259" key="3">
    <source>
        <dbReference type="Pfam" id="PF23639"/>
    </source>
</evidence>